<dbReference type="PANTHER" id="PTHR30231">
    <property type="entry name" value="DNA POLYMERASE III SUBUNIT EPSILON"/>
    <property type="match status" value="1"/>
</dbReference>
<name>A0A2S1GSR6_9CAUD</name>
<evidence type="ECO:0000259" key="1">
    <source>
        <dbReference type="SMART" id="SM00479"/>
    </source>
</evidence>
<dbReference type="GeneID" id="54991528"/>
<evidence type="ECO:0000313" key="2">
    <source>
        <dbReference type="EMBL" id="AWD92440.1"/>
    </source>
</evidence>
<dbReference type="GO" id="GO:0008408">
    <property type="term" value="F:3'-5' exonuclease activity"/>
    <property type="evidence" value="ECO:0007669"/>
    <property type="project" value="TreeGrafter"/>
</dbReference>
<dbReference type="PANTHER" id="PTHR30231:SF41">
    <property type="entry name" value="DNA POLYMERASE III SUBUNIT EPSILON"/>
    <property type="match status" value="1"/>
</dbReference>
<dbReference type="Gene3D" id="3.30.420.10">
    <property type="entry name" value="Ribonuclease H-like superfamily/Ribonuclease H"/>
    <property type="match status" value="1"/>
</dbReference>
<reference evidence="2 3" key="1">
    <citation type="submission" date="2018-03" db="EMBL/GenBank/DDBJ databases">
        <title>Phage therapy in agriculture - a green tech approach to combat plant pathogenic bacteria.</title>
        <authorList>
            <person name="Carstens A.B."/>
            <person name="Djurhuus A.M."/>
            <person name="Hansen L.H."/>
        </authorList>
    </citation>
    <scope>NUCLEOTIDE SEQUENCE [LARGE SCALE GENOMIC DNA]</scope>
</reference>
<dbReference type="EMBL" id="MH059633">
    <property type="protein sequence ID" value="AWD92440.1"/>
    <property type="molecule type" value="Genomic_DNA"/>
</dbReference>
<dbReference type="GO" id="GO:0003676">
    <property type="term" value="F:nucleic acid binding"/>
    <property type="evidence" value="ECO:0007669"/>
    <property type="project" value="InterPro"/>
</dbReference>
<sequence>MKFLVLDTETTGLTKHQDVDADEQPRVIEYAAILTDGKSILDSIEFVVNPQMEIEQIITDITGFTSEQLREYPLFNTKIHDIAKFNHQAQVAIAHNMSFDKSILKYEMDRNGIDLSDIGWPAIDVCTVEQTFHQHGRRMKLSELYERVCGPYVQKHRAMDDIMLLHEVCQRYGVYTAIEAAHS</sequence>
<dbReference type="RefSeq" id="YP_009801021.1">
    <property type="nucleotide sequence ID" value="NC_047962.1"/>
</dbReference>
<dbReference type="KEGG" id="vg:54991528"/>
<dbReference type="GO" id="GO:0045004">
    <property type="term" value="P:DNA replication proofreading"/>
    <property type="evidence" value="ECO:0007669"/>
    <property type="project" value="TreeGrafter"/>
</dbReference>
<feature type="domain" description="Exonuclease" evidence="1">
    <location>
        <begin position="2"/>
        <end position="178"/>
    </location>
</feature>
<evidence type="ECO:0000313" key="3">
    <source>
        <dbReference type="Proteomes" id="UP000246901"/>
    </source>
</evidence>
<dbReference type="SMART" id="SM00479">
    <property type="entry name" value="EXOIII"/>
    <property type="match status" value="1"/>
</dbReference>
<protein>
    <submittedName>
        <fullName evidence="2">Putative DNA polymerase III epsilon subunit</fullName>
    </submittedName>
</protein>
<dbReference type="CDD" id="cd06127">
    <property type="entry name" value="DEDDh"/>
    <property type="match status" value="1"/>
</dbReference>
<dbReference type="Proteomes" id="UP000246901">
    <property type="component" value="Segment"/>
</dbReference>
<accession>A0A2S1GSR6</accession>
<dbReference type="Pfam" id="PF00929">
    <property type="entry name" value="RNase_T"/>
    <property type="match status" value="1"/>
</dbReference>
<dbReference type="SUPFAM" id="SSF53098">
    <property type="entry name" value="Ribonuclease H-like"/>
    <property type="match status" value="1"/>
</dbReference>
<dbReference type="InterPro" id="IPR013520">
    <property type="entry name" value="Ribonucl_H"/>
</dbReference>
<organism evidence="2 3">
    <name type="scientific">Xanthomonas phage Carpasina</name>
    <dbReference type="NCBI Taxonomy" id="2163636"/>
    <lineage>
        <taxon>Viruses</taxon>
        <taxon>Duplodnaviria</taxon>
        <taxon>Heunggongvirae</taxon>
        <taxon>Uroviricota</taxon>
        <taxon>Caudoviricetes</taxon>
        <taxon>Lindbergviridae</taxon>
        <taxon>Carpasinavirus</taxon>
        <taxon>Carpasinavirus carpasina</taxon>
    </lineage>
</organism>
<proteinExistence type="predicted"/>
<dbReference type="InterPro" id="IPR012337">
    <property type="entry name" value="RNaseH-like_sf"/>
</dbReference>
<keyword evidence="3" id="KW-1185">Reference proteome</keyword>
<dbReference type="InterPro" id="IPR036397">
    <property type="entry name" value="RNaseH_sf"/>
</dbReference>